<gene>
    <name evidence="4" type="ORF">DFL_007022</name>
</gene>
<dbReference type="GO" id="GO:0035516">
    <property type="term" value="F:broad specificity oxidative DNA demethylase activity"/>
    <property type="evidence" value="ECO:0007669"/>
    <property type="project" value="TreeGrafter"/>
</dbReference>
<dbReference type="InterPro" id="IPR005123">
    <property type="entry name" value="Oxoglu/Fe-dep_dioxygenase_dom"/>
</dbReference>
<dbReference type="GO" id="GO:0008198">
    <property type="term" value="F:ferrous iron binding"/>
    <property type="evidence" value="ECO:0007669"/>
    <property type="project" value="TreeGrafter"/>
</dbReference>
<dbReference type="Gene3D" id="2.60.120.590">
    <property type="entry name" value="Alpha-ketoglutarate-dependent dioxygenase AlkB-like"/>
    <property type="match status" value="1"/>
</dbReference>
<name>A0A436ZUK7_ARTFL</name>
<dbReference type="InterPro" id="IPR027450">
    <property type="entry name" value="AlkB-like"/>
</dbReference>
<dbReference type="PANTHER" id="PTHR31573">
    <property type="entry name" value="ALPHA-KETOGLUTARATE-DEPENDENT DIOXYGENASE ALKB HOMOLOG 2"/>
    <property type="match status" value="1"/>
</dbReference>
<feature type="domain" description="Fe2OG dioxygenase" evidence="3">
    <location>
        <begin position="67"/>
        <end position="152"/>
    </location>
</feature>
<protein>
    <recommendedName>
        <fullName evidence="3">Fe2OG dioxygenase domain-containing protein</fullName>
    </recommendedName>
</protein>
<evidence type="ECO:0000313" key="5">
    <source>
        <dbReference type="Proteomes" id="UP000283090"/>
    </source>
</evidence>
<dbReference type="OrthoDB" id="545910at2759"/>
<dbReference type="SUPFAM" id="SSF51197">
    <property type="entry name" value="Clavaminate synthase-like"/>
    <property type="match status" value="1"/>
</dbReference>
<dbReference type="PROSITE" id="PS51471">
    <property type="entry name" value="FE2OG_OXY"/>
    <property type="match status" value="1"/>
</dbReference>
<feature type="compositionally biased region" description="Polar residues" evidence="2">
    <location>
        <begin position="1"/>
        <end position="16"/>
    </location>
</feature>
<dbReference type="GO" id="GO:0006307">
    <property type="term" value="P:DNA alkylation repair"/>
    <property type="evidence" value="ECO:0007669"/>
    <property type="project" value="TreeGrafter"/>
</dbReference>
<dbReference type="AlphaFoldDB" id="A0A436ZUK7"/>
<evidence type="ECO:0000259" key="3">
    <source>
        <dbReference type="PROSITE" id="PS51471"/>
    </source>
</evidence>
<feature type="binding site" evidence="1">
    <location>
        <position position="86"/>
    </location>
    <ligand>
        <name>2-oxoglutarate</name>
        <dbReference type="ChEBI" id="CHEBI:16810"/>
    </ligand>
</feature>
<evidence type="ECO:0000256" key="1">
    <source>
        <dbReference type="PIRSR" id="PIRSR632852-1"/>
    </source>
</evidence>
<feature type="region of interest" description="Disordered" evidence="2">
    <location>
        <begin position="1"/>
        <end position="29"/>
    </location>
</feature>
<dbReference type="GeneID" id="93589333"/>
<reference evidence="4 5" key="1">
    <citation type="submission" date="2019-01" db="EMBL/GenBank/DDBJ databases">
        <title>Intercellular communication is required for trap formation in the nematode-trapping fungus Duddingtonia flagrans.</title>
        <authorList>
            <person name="Youssar L."/>
            <person name="Wernet V."/>
            <person name="Hensel N."/>
            <person name="Hildebrandt H.-G."/>
            <person name="Fischer R."/>
        </authorList>
    </citation>
    <scope>NUCLEOTIDE SEQUENCE [LARGE SCALE GENOMIC DNA]</scope>
    <source>
        <strain evidence="4 5">CBS H-5679</strain>
    </source>
</reference>
<dbReference type="STRING" id="97331.A0A436ZUK7"/>
<dbReference type="InterPro" id="IPR037151">
    <property type="entry name" value="AlkB-like_sf"/>
</dbReference>
<evidence type="ECO:0000313" key="4">
    <source>
        <dbReference type="EMBL" id="RVD82600.1"/>
    </source>
</evidence>
<dbReference type="GO" id="GO:0051747">
    <property type="term" value="F:cytosine C-5 DNA demethylase activity"/>
    <property type="evidence" value="ECO:0007669"/>
    <property type="project" value="TreeGrafter"/>
</dbReference>
<accession>A0A436ZUK7</accession>
<feature type="binding site" evidence="1">
    <location>
        <position position="76"/>
    </location>
    <ligand>
        <name>2-oxoglutarate</name>
        <dbReference type="ChEBI" id="CHEBI:16810"/>
    </ligand>
</feature>
<comment type="caution">
    <text evidence="4">The sequence shown here is derived from an EMBL/GenBank/DDBJ whole genome shotgun (WGS) entry which is preliminary data.</text>
</comment>
<dbReference type="EMBL" id="SAEB01000009">
    <property type="protein sequence ID" value="RVD82600.1"/>
    <property type="molecule type" value="Genomic_DNA"/>
</dbReference>
<organism evidence="4 5">
    <name type="scientific">Arthrobotrys flagrans</name>
    <name type="common">Nematode-trapping fungus</name>
    <name type="synonym">Trichothecium flagrans</name>
    <dbReference type="NCBI Taxonomy" id="97331"/>
    <lineage>
        <taxon>Eukaryota</taxon>
        <taxon>Fungi</taxon>
        <taxon>Dikarya</taxon>
        <taxon>Ascomycota</taxon>
        <taxon>Pezizomycotina</taxon>
        <taxon>Orbiliomycetes</taxon>
        <taxon>Orbiliales</taxon>
        <taxon>Orbiliaceae</taxon>
        <taxon>Arthrobotrys</taxon>
    </lineage>
</organism>
<feature type="binding site" evidence="1">
    <location>
        <position position="144"/>
    </location>
    <ligand>
        <name>2-oxoglutarate</name>
        <dbReference type="ChEBI" id="CHEBI:16810"/>
    </ligand>
</feature>
<sequence length="152" mass="17232">MLQLQDINIKNPTPTSRDTDLDNKIPSPTSRYQYQNSDFTLPPKKTVSTLLPIRYKNKEVERESGETFNFALVNYYADCRDGIAYHSDDESFLGPNPTIASLSLGTTRDFLMKHKEDKSPILKLPLSNGEFIVMKGATQGRRLHSSMTPSIY</sequence>
<evidence type="ECO:0000256" key="2">
    <source>
        <dbReference type="SAM" id="MobiDB-lite"/>
    </source>
</evidence>
<dbReference type="VEuPathDB" id="FungiDB:DFL_007022"/>
<feature type="binding site" evidence="1">
    <location>
        <position position="89"/>
    </location>
    <ligand>
        <name>substrate</name>
    </ligand>
</feature>
<proteinExistence type="predicted"/>
<keyword evidence="5" id="KW-1185">Reference proteome</keyword>
<dbReference type="PANTHER" id="PTHR31573:SF1">
    <property type="entry name" value="DNA OXIDATIVE DEMETHYLASE ALKBH2"/>
    <property type="match status" value="1"/>
</dbReference>
<feature type="binding site" evidence="1">
    <location>
        <position position="74"/>
    </location>
    <ligand>
        <name>2-oxoglutarate</name>
        <dbReference type="ChEBI" id="CHEBI:16810"/>
    </ligand>
</feature>
<dbReference type="RefSeq" id="XP_067488144.1">
    <property type="nucleotide sequence ID" value="XM_067636539.1"/>
</dbReference>
<dbReference type="Pfam" id="PF13532">
    <property type="entry name" value="2OG-FeII_Oxy_2"/>
    <property type="match status" value="1"/>
</dbReference>
<dbReference type="InterPro" id="IPR032852">
    <property type="entry name" value="ALKBH2"/>
</dbReference>
<dbReference type="Proteomes" id="UP000283090">
    <property type="component" value="Unassembled WGS sequence"/>
</dbReference>